<organism evidence="1 2">
    <name type="scientific">Melia azedarach</name>
    <name type="common">Chinaberry tree</name>
    <dbReference type="NCBI Taxonomy" id="155640"/>
    <lineage>
        <taxon>Eukaryota</taxon>
        <taxon>Viridiplantae</taxon>
        <taxon>Streptophyta</taxon>
        <taxon>Embryophyta</taxon>
        <taxon>Tracheophyta</taxon>
        <taxon>Spermatophyta</taxon>
        <taxon>Magnoliopsida</taxon>
        <taxon>eudicotyledons</taxon>
        <taxon>Gunneridae</taxon>
        <taxon>Pentapetalae</taxon>
        <taxon>rosids</taxon>
        <taxon>malvids</taxon>
        <taxon>Sapindales</taxon>
        <taxon>Meliaceae</taxon>
        <taxon>Melia</taxon>
    </lineage>
</organism>
<comment type="caution">
    <text evidence="1">The sequence shown here is derived from an EMBL/GenBank/DDBJ whole genome shotgun (WGS) entry which is preliminary data.</text>
</comment>
<accession>A0ACC1YN32</accession>
<gene>
    <name evidence="1" type="ORF">OWV82_003822</name>
</gene>
<dbReference type="Proteomes" id="UP001164539">
    <property type="component" value="Chromosome 2"/>
</dbReference>
<proteinExistence type="predicted"/>
<name>A0ACC1YN32_MELAZ</name>
<protein>
    <submittedName>
        <fullName evidence="1">Aluminum-activated malate transporter</fullName>
    </submittedName>
</protein>
<reference evidence="1 2" key="1">
    <citation type="journal article" date="2023" name="Science">
        <title>Complex scaffold remodeling in plant triterpene biosynthesis.</title>
        <authorList>
            <person name="De La Pena R."/>
            <person name="Hodgson H."/>
            <person name="Liu J.C."/>
            <person name="Stephenson M.J."/>
            <person name="Martin A.C."/>
            <person name="Owen C."/>
            <person name="Harkess A."/>
            <person name="Leebens-Mack J."/>
            <person name="Jimenez L.E."/>
            <person name="Osbourn A."/>
            <person name="Sattely E.S."/>
        </authorList>
    </citation>
    <scope>NUCLEOTIDE SEQUENCE [LARGE SCALE GENOMIC DNA]</scope>
    <source>
        <strain evidence="2">cv. JPN11</strain>
        <tissue evidence="1">Leaf</tissue>
    </source>
</reference>
<keyword evidence="2" id="KW-1185">Reference proteome</keyword>
<sequence>MASADQEESSEEVLSRACKWFRAFPEIVKFAEKTKKLGKDDPRRIVHSLKVGLALTLVSSFCYCKPLFDGFGVNAMWAVLPVVLSSNFLSANSAKWEPGHGRFKLRNPWKHYLKVGTLTRQCACKVQALNSCQWLRLLYF</sequence>
<dbReference type="EMBL" id="CM051395">
    <property type="protein sequence ID" value="KAJ4724886.1"/>
    <property type="molecule type" value="Genomic_DNA"/>
</dbReference>
<evidence type="ECO:0000313" key="2">
    <source>
        <dbReference type="Proteomes" id="UP001164539"/>
    </source>
</evidence>
<evidence type="ECO:0000313" key="1">
    <source>
        <dbReference type="EMBL" id="KAJ4724886.1"/>
    </source>
</evidence>